<accession>A0AAE9D789</accession>
<name>A0AAE9D789_CAEBR</name>
<dbReference type="EMBL" id="CP090894">
    <property type="protein sequence ID" value="ULT97606.1"/>
    <property type="molecule type" value="Genomic_DNA"/>
</dbReference>
<evidence type="ECO:0000313" key="3">
    <source>
        <dbReference type="Proteomes" id="UP000827892"/>
    </source>
</evidence>
<evidence type="ECO:0000256" key="1">
    <source>
        <dbReference type="SAM" id="SignalP"/>
    </source>
</evidence>
<feature type="chain" id="PRO_5041918713" evidence="1">
    <location>
        <begin position="17"/>
        <end position="108"/>
    </location>
</feature>
<feature type="signal peptide" evidence="1">
    <location>
        <begin position="1"/>
        <end position="16"/>
    </location>
</feature>
<proteinExistence type="predicted"/>
<dbReference type="AlphaFoldDB" id="A0AAE9D789"/>
<sequence>MKLVLLILLLIALMNADKVVTGSGHNTRVESRRMKTTTVPMSTPNKEIKIPEPKTNRTTLALENSENSDSWISNFSKIMENFLKALMSAGKSNGVVEAARTTVQPAGI</sequence>
<gene>
    <name evidence="2" type="ORF">L3Y34_005436</name>
</gene>
<dbReference type="Proteomes" id="UP000827892">
    <property type="component" value="Chromosome IV"/>
</dbReference>
<reference evidence="2 3" key="1">
    <citation type="submission" date="2022-05" db="EMBL/GenBank/DDBJ databases">
        <title>Chromosome-level reference genomes for two strains of Caenorhabditis briggsae: an improved platform for comparative genomics.</title>
        <authorList>
            <person name="Stevens L."/>
            <person name="Andersen E.C."/>
        </authorList>
    </citation>
    <scope>NUCLEOTIDE SEQUENCE [LARGE SCALE GENOMIC DNA]</scope>
    <source>
        <strain evidence="2">QX1410_ONT</strain>
        <tissue evidence="2">Whole-organism</tissue>
    </source>
</reference>
<evidence type="ECO:0000313" key="2">
    <source>
        <dbReference type="EMBL" id="ULT97606.1"/>
    </source>
</evidence>
<protein>
    <submittedName>
        <fullName evidence="2">Uncharacterized protein</fullName>
    </submittedName>
</protein>
<organism evidence="2 3">
    <name type="scientific">Caenorhabditis briggsae</name>
    <dbReference type="NCBI Taxonomy" id="6238"/>
    <lineage>
        <taxon>Eukaryota</taxon>
        <taxon>Metazoa</taxon>
        <taxon>Ecdysozoa</taxon>
        <taxon>Nematoda</taxon>
        <taxon>Chromadorea</taxon>
        <taxon>Rhabditida</taxon>
        <taxon>Rhabditina</taxon>
        <taxon>Rhabditomorpha</taxon>
        <taxon>Rhabditoidea</taxon>
        <taxon>Rhabditidae</taxon>
        <taxon>Peloderinae</taxon>
        <taxon>Caenorhabditis</taxon>
    </lineage>
</organism>
<keyword evidence="1" id="KW-0732">Signal</keyword>